<dbReference type="AlphaFoldDB" id="A0A4C1U1E6"/>
<protein>
    <submittedName>
        <fullName evidence="1">Uncharacterized protein</fullName>
    </submittedName>
</protein>
<accession>A0A4C1U1E6</accession>
<name>A0A4C1U1E6_EUMVA</name>
<reference evidence="1 2" key="1">
    <citation type="journal article" date="2019" name="Commun. Biol.">
        <title>The bagworm genome reveals a unique fibroin gene that provides high tensile strength.</title>
        <authorList>
            <person name="Kono N."/>
            <person name="Nakamura H."/>
            <person name="Ohtoshi R."/>
            <person name="Tomita M."/>
            <person name="Numata K."/>
            <person name="Arakawa K."/>
        </authorList>
    </citation>
    <scope>NUCLEOTIDE SEQUENCE [LARGE SCALE GENOMIC DNA]</scope>
</reference>
<dbReference type="EMBL" id="BGZK01000114">
    <property type="protein sequence ID" value="GBP20007.1"/>
    <property type="molecule type" value="Genomic_DNA"/>
</dbReference>
<organism evidence="1 2">
    <name type="scientific">Eumeta variegata</name>
    <name type="common">Bagworm moth</name>
    <name type="synonym">Eumeta japonica</name>
    <dbReference type="NCBI Taxonomy" id="151549"/>
    <lineage>
        <taxon>Eukaryota</taxon>
        <taxon>Metazoa</taxon>
        <taxon>Ecdysozoa</taxon>
        <taxon>Arthropoda</taxon>
        <taxon>Hexapoda</taxon>
        <taxon>Insecta</taxon>
        <taxon>Pterygota</taxon>
        <taxon>Neoptera</taxon>
        <taxon>Endopterygota</taxon>
        <taxon>Lepidoptera</taxon>
        <taxon>Glossata</taxon>
        <taxon>Ditrysia</taxon>
        <taxon>Tineoidea</taxon>
        <taxon>Psychidae</taxon>
        <taxon>Oiketicinae</taxon>
        <taxon>Eumeta</taxon>
    </lineage>
</organism>
<sequence length="218" mass="24466">MRVALAHRPRVSTSYSDSAGCNIDYRCKERWVFQSDRSKSIAPCPRGRCHRTGDVRWSHALAPYRSSPAPRDIYTRVDLRHTEQARARAARMTVIAQVTISKLRAEGSMRRNRHWKSKLARKADVGIGLVTTLINNSRNLPGQGKVLVLKYEDGGSACFTGRTNSLSSRCPSTPSLLLIVSPAFTYRKSDSDRGNRIETRQTRQTFIGAKLATKIKYG</sequence>
<dbReference type="Proteomes" id="UP000299102">
    <property type="component" value="Unassembled WGS sequence"/>
</dbReference>
<evidence type="ECO:0000313" key="2">
    <source>
        <dbReference type="Proteomes" id="UP000299102"/>
    </source>
</evidence>
<comment type="caution">
    <text evidence="1">The sequence shown here is derived from an EMBL/GenBank/DDBJ whole genome shotgun (WGS) entry which is preliminary data.</text>
</comment>
<gene>
    <name evidence="1" type="ORF">EVAR_13773_1</name>
</gene>
<evidence type="ECO:0000313" key="1">
    <source>
        <dbReference type="EMBL" id="GBP20007.1"/>
    </source>
</evidence>
<keyword evidence="2" id="KW-1185">Reference proteome</keyword>
<proteinExistence type="predicted"/>